<dbReference type="NCBIfam" id="NF009239">
    <property type="entry name" value="PRK12595.1"/>
    <property type="match status" value="1"/>
</dbReference>
<dbReference type="InterPro" id="IPR013785">
    <property type="entry name" value="Aldolase_TIM"/>
</dbReference>
<dbReference type="STRING" id="261392.SAMN02745149_00443"/>
<dbReference type="PANTHER" id="PTHR43018:SF2">
    <property type="entry name" value="PHOSPHO-2-DEHYDRO-3-DEOXYHEPTONATE ALDOLASE"/>
    <property type="match status" value="1"/>
</dbReference>
<evidence type="ECO:0000313" key="4">
    <source>
        <dbReference type="EMBL" id="SJZ30355.1"/>
    </source>
</evidence>
<dbReference type="RefSeq" id="WP_078932370.1">
    <property type="nucleotide sequence ID" value="NZ_FUWG01000003.1"/>
</dbReference>
<dbReference type="GeneID" id="78315763"/>
<dbReference type="Gene3D" id="3.30.70.1140">
    <property type="entry name" value="Phospho-2-dehydro-3-deoxyheptonate aldolase, domain 1"/>
    <property type="match status" value="1"/>
</dbReference>
<proteinExistence type="predicted"/>
<dbReference type="InterPro" id="IPR052899">
    <property type="entry name" value="Class-I_DAHP_synthase"/>
</dbReference>
<protein>
    <submittedName>
        <fullName evidence="4">3-deoxy-D-arabinoheptulosonate-7-phosphate synthase</fullName>
    </submittedName>
</protein>
<dbReference type="AlphaFoldDB" id="A0A1T4JJJ9"/>
<accession>A0A1T4JJJ9</accession>
<dbReference type="Gene3D" id="3.20.20.70">
    <property type="entry name" value="Aldolase class I"/>
    <property type="match status" value="1"/>
</dbReference>
<dbReference type="SUPFAM" id="SSF51569">
    <property type="entry name" value="Aldolase"/>
    <property type="match status" value="1"/>
</dbReference>
<dbReference type="NCBIfam" id="NF006421">
    <property type="entry name" value="PRK08673.1"/>
    <property type="match status" value="1"/>
</dbReference>
<dbReference type="GO" id="GO:0016832">
    <property type="term" value="F:aldehyde-lyase activity"/>
    <property type="evidence" value="ECO:0007669"/>
    <property type="project" value="InterPro"/>
</dbReference>
<dbReference type="Pfam" id="PF18152">
    <property type="entry name" value="DAHP_snth_FXD"/>
    <property type="match status" value="1"/>
</dbReference>
<organism evidence="4 5">
    <name type="scientific">Treponema porcinum</name>
    <dbReference type="NCBI Taxonomy" id="261392"/>
    <lineage>
        <taxon>Bacteria</taxon>
        <taxon>Pseudomonadati</taxon>
        <taxon>Spirochaetota</taxon>
        <taxon>Spirochaetia</taxon>
        <taxon>Spirochaetales</taxon>
        <taxon>Treponemataceae</taxon>
        <taxon>Treponema</taxon>
    </lineage>
</organism>
<evidence type="ECO:0000313" key="5">
    <source>
        <dbReference type="Proteomes" id="UP000190423"/>
    </source>
</evidence>
<dbReference type="NCBIfam" id="TIGR01361">
    <property type="entry name" value="DAHP_synth_Bsub"/>
    <property type="match status" value="1"/>
</dbReference>
<gene>
    <name evidence="4" type="ORF">SAMN02745149_00443</name>
</gene>
<dbReference type="InterPro" id="IPR006218">
    <property type="entry name" value="DAHP1/KDSA"/>
</dbReference>
<evidence type="ECO:0000259" key="2">
    <source>
        <dbReference type="Pfam" id="PF00793"/>
    </source>
</evidence>
<dbReference type="OrthoDB" id="9780456at2"/>
<dbReference type="GO" id="GO:0016740">
    <property type="term" value="F:transferase activity"/>
    <property type="evidence" value="ECO:0007669"/>
    <property type="project" value="UniProtKB-KW"/>
</dbReference>
<reference evidence="4 5" key="1">
    <citation type="submission" date="2017-02" db="EMBL/GenBank/DDBJ databases">
        <authorList>
            <person name="Peterson S.W."/>
        </authorList>
    </citation>
    <scope>NUCLEOTIDE SEQUENCE [LARGE SCALE GENOMIC DNA]</scope>
    <source>
        <strain evidence="4 5">ATCC BAA-908</strain>
    </source>
</reference>
<feature type="domain" description="DAHP synthetase I/KDSA" evidence="2">
    <location>
        <begin position="95"/>
        <end position="336"/>
    </location>
</feature>
<name>A0A1T4JJJ9_TREPO</name>
<dbReference type="InterPro" id="IPR041071">
    <property type="entry name" value="DAHP_snth_FXD"/>
</dbReference>
<keyword evidence="5" id="KW-1185">Reference proteome</keyword>
<keyword evidence="1" id="KW-0808">Transferase</keyword>
<evidence type="ECO:0000256" key="1">
    <source>
        <dbReference type="ARBA" id="ARBA00022679"/>
    </source>
</evidence>
<dbReference type="InterPro" id="IPR006268">
    <property type="entry name" value="DAHP_syn_2"/>
</dbReference>
<dbReference type="PANTHER" id="PTHR43018">
    <property type="entry name" value="PHOSPHO-2-DEHYDRO-3-DEOXYHEPTONATE ALDOLASE"/>
    <property type="match status" value="1"/>
</dbReference>
<dbReference type="EMBL" id="FUWG01000003">
    <property type="protein sequence ID" value="SJZ30355.1"/>
    <property type="molecule type" value="Genomic_DNA"/>
</dbReference>
<dbReference type="Proteomes" id="UP000190423">
    <property type="component" value="Unassembled WGS sequence"/>
</dbReference>
<dbReference type="Pfam" id="PF00793">
    <property type="entry name" value="DAHP_synth_1"/>
    <property type="match status" value="1"/>
</dbReference>
<evidence type="ECO:0000259" key="3">
    <source>
        <dbReference type="Pfam" id="PF18152"/>
    </source>
</evidence>
<feature type="domain" description="DAHP synthase ferredoxin-like" evidence="3">
    <location>
        <begin position="1"/>
        <end position="66"/>
    </location>
</feature>
<sequence length="344" mass="37287">MIIVLKKNAEEKDVERFTGEIKSRGFGIHLSEGTDKTIIGLLGDTSKLDPEDFLANEIVESAERVSAPYKMASRSFHPANTVVTVGGGQSGIIPCCIGDGKTVSLLAGPCSVESEEQIISVARAVKKAGARILRGGAYKPRTSPYSFQGLGAEGIRLLEKAKKETGLPVCTELMSVTELEYFDNVDLIQVGARNFQNFDLLKELGKANKPVLLKRGLSGTINELLMSAEYIMANGNENVILCERGIRTYDNYTRNCLDVSAVPYLHKVSHLPVVIDPSHACGIRWMVPVLAQCAVAAGADGLEIEVHCNPEKAMSDASQQLTPQQFEELTTKLNKYAAVEGKCI</sequence>
<dbReference type="GO" id="GO:0009073">
    <property type="term" value="P:aromatic amino acid family biosynthetic process"/>
    <property type="evidence" value="ECO:0007669"/>
    <property type="project" value="InterPro"/>
</dbReference>